<dbReference type="InterPro" id="IPR000845">
    <property type="entry name" value="Nucleoside_phosphorylase_d"/>
</dbReference>
<sequence>MTDYDPTKSDLILDTIGGARVLFVMAAAAEYGPALKQRIRPLMTGVGPIEAALGTGVALHALALAGHRPDLVVSLGSAGSRTLEQGEIYQVASVSWRDIDASPLGFVKGVTPFLDHPVDTPLPTPIPSVKQARLSTGSDIVSGIRYREIDADMVDMETFAVLRACQRFGVPLLGLRGISDGASSLHHYDDWTTLLHVIDEKLADAVDRLEVALDSGLLDLDRPGPSVGDA</sequence>
<dbReference type="Proteomes" id="UP000476332">
    <property type="component" value="Unassembled WGS sequence"/>
</dbReference>
<dbReference type="NCBIfam" id="TIGR01705">
    <property type="entry name" value="MTA_SAH-nuc-hyp"/>
    <property type="match status" value="1"/>
</dbReference>
<evidence type="ECO:0000259" key="1">
    <source>
        <dbReference type="Pfam" id="PF01048"/>
    </source>
</evidence>
<keyword evidence="2" id="KW-0378">Hydrolase</keyword>
<organism evidence="2 3">
    <name type="scientific">Aurantimonas aggregata</name>
    <dbReference type="NCBI Taxonomy" id="2047720"/>
    <lineage>
        <taxon>Bacteria</taxon>
        <taxon>Pseudomonadati</taxon>
        <taxon>Pseudomonadota</taxon>
        <taxon>Alphaproteobacteria</taxon>
        <taxon>Hyphomicrobiales</taxon>
        <taxon>Aurantimonadaceae</taxon>
        <taxon>Aurantimonas</taxon>
    </lineage>
</organism>
<name>A0A6L9MMY3_9HYPH</name>
<dbReference type="Gene3D" id="3.40.50.1580">
    <property type="entry name" value="Nucleoside phosphorylase domain"/>
    <property type="match status" value="1"/>
</dbReference>
<evidence type="ECO:0000313" key="3">
    <source>
        <dbReference type="Proteomes" id="UP000476332"/>
    </source>
</evidence>
<reference evidence="2 3" key="1">
    <citation type="submission" date="2020-01" db="EMBL/GenBank/DDBJ databases">
        <title>Genomes of bacteria type strains.</title>
        <authorList>
            <person name="Chen J."/>
            <person name="Zhu S."/>
            <person name="Chen J."/>
        </authorList>
    </citation>
    <scope>NUCLEOTIDE SEQUENCE [LARGE SCALE GENOMIC DNA]</scope>
    <source>
        <strain evidence="2 3">KCTC 52919</strain>
    </source>
</reference>
<dbReference type="GO" id="GO:0008782">
    <property type="term" value="F:adenosylhomocysteine nucleosidase activity"/>
    <property type="evidence" value="ECO:0007669"/>
    <property type="project" value="UniProtKB-EC"/>
</dbReference>
<keyword evidence="3" id="KW-1185">Reference proteome</keyword>
<proteinExistence type="predicted"/>
<dbReference type="InterPro" id="IPR010050">
    <property type="entry name" value="MTA_SAH_nuc_hyp"/>
</dbReference>
<feature type="domain" description="Nucleoside phosphorylase" evidence="1">
    <location>
        <begin position="145"/>
        <end position="186"/>
    </location>
</feature>
<accession>A0A6L9MMY3</accession>
<dbReference type="Pfam" id="PF01048">
    <property type="entry name" value="PNP_UDP_1"/>
    <property type="match status" value="1"/>
</dbReference>
<dbReference type="EMBL" id="JAAAMJ010000026">
    <property type="protein sequence ID" value="NDV89062.1"/>
    <property type="molecule type" value="Genomic_DNA"/>
</dbReference>
<dbReference type="AlphaFoldDB" id="A0A6L9MMY3"/>
<dbReference type="InterPro" id="IPR035994">
    <property type="entry name" value="Nucleoside_phosphorylase_sf"/>
</dbReference>
<evidence type="ECO:0000313" key="2">
    <source>
        <dbReference type="EMBL" id="NDV89062.1"/>
    </source>
</evidence>
<gene>
    <name evidence="2" type="ORF">GTW51_20515</name>
</gene>
<comment type="caution">
    <text evidence="2">The sequence shown here is derived from an EMBL/GenBank/DDBJ whole genome shotgun (WGS) entry which is preliminary data.</text>
</comment>
<protein>
    <submittedName>
        <fullName evidence="2">5'-methylthioadenosine/S-adenosylhomocysteine nucleosidase</fullName>
        <ecNumber evidence="2">3.2.2.9</ecNumber>
    </submittedName>
</protein>
<dbReference type="GO" id="GO:0009116">
    <property type="term" value="P:nucleoside metabolic process"/>
    <property type="evidence" value="ECO:0007669"/>
    <property type="project" value="InterPro"/>
</dbReference>
<dbReference type="EC" id="3.2.2.9" evidence="2"/>
<dbReference type="SUPFAM" id="SSF53167">
    <property type="entry name" value="Purine and uridine phosphorylases"/>
    <property type="match status" value="1"/>
</dbReference>
<dbReference type="RefSeq" id="WP_163045914.1">
    <property type="nucleotide sequence ID" value="NZ_JAAAMJ010000026.1"/>
</dbReference>
<keyword evidence="2" id="KW-0326">Glycosidase</keyword>